<dbReference type="GO" id="GO:0016810">
    <property type="term" value="F:hydrolase activity, acting on carbon-nitrogen (but not peptide) bonds"/>
    <property type="evidence" value="ECO:0007669"/>
    <property type="project" value="InterPro"/>
</dbReference>
<evidence type="ECO:0000313" key="3">
    <source>
        <dbReference type="EMBL" id="PHN02524.1"/>
    </source>
</evidence>
<reference evidence="3 4" key="1">
    <citation type="submission" date="2017-10" db="EMBL/GenBank/DDBJ databases">
        <title>The draft genome sequence of Lewinella nigricans NBRC 102662.</title>
        <authorList>
            <person name="Wang K."/>
        </authorList>
    </citation>
    <scope>NUCLEOTIDE SEQUENCE [LARGE SCALE GENOMIC DNA]</scope>
    <source>
        <strain evidence="3 4">NBRC 102662</strain>
    </source>
</reference>
<dbReference type="RefSeq" id="WP_099154068.1">
    <property type="nucleotide sequence ID" value="NZ_PDUD01000039.1"/>
</dbReference>
<evidence type="ECO:0000313" key="4">
    <source>
        <dbReference type="Proteomes" id="UP000223913"/>
    </source>
</evidence>
<comment type="caution">
    <text evidence="3">The sequence shown here is derived from an EMBL/GenBank/DDBJ whole genome shotgun (WGS) entry which is preliminary data.</text>
</comment>
<feature type="signal peptide" evidence="1">
    <location>
        <begin position="1"/>
        <end position="18"/>
    </location>
</feature>
<dbReference type="Pfam" id="PF01979">
    <property type="entry name" value="Amidohydro_1"/>
    <property type="match status" value="1"/>
</dbReference>
<dbReference type="PANTHER" id="PTHR43135">
    <property type="entry name" value="ALPHA-D-RIBOSE 1-METHYLPHOSPHONATE 5-TRIPHOSPHATE DIPHOSPHATASE"/>
    <property type="match status" value="1"/>
</dbReference>
<dbReference type="AlphaFoldDB" id="A0A2D0N1Y3"/>
<dbReference type="SUPFAM" id="SSF51338">
    <property type="entry name" value="Composite domain of metallo-dependent hydrolases"/>
    <property type="match status" value="1"/>
</dbReference>
<dbReference type="SUPFAM" id="SSF51556">
    <property type="entry name" value="Metallo-dependent hydrolases"/>
    <property type="match status" value="1"/>
</dbReference>
<dbReference type="InterPro" id="IPR006680">
    <property type="entry name" value="Amidohydro-rel"/>
</dbReference>
<keyword evidence="1" id="KW-0732">Signal</keyword>
<dbReference type="Gene3D" id="2.30.40.10">
    <property type="entry name" value="Urease, subunit C, domain 1"/>
    <property type="match status" value="1"/>
</dbReference>
<dbReference type="PANTHER" id="PTHR43135:SF3">
    <property type="entry name" value="ALPHA-D-RIBOSE 1-METHYLPHOSPHONATE 5-TRIPHOSPHATE DIPHOSPHATASE"/>
    <property type="match status" value="1"/>
</dbReference>
<dbReference type="InterPro" id="IPR051781">
    <property type="entry name" value="Metallo-dep_Hydrolase"/>
</dbReference>
<feature type="domain" description="Amidohydrolase-related" evidence="2">
    <location>
        <begin position="78"/>
        <end position="436"/>
    </location>
</feature>
<keyword evidence="4" id="KW-1185">Reference proteome</keyword>
<name>A0A2D0N1Y3_FLAN2</name>
<dbReference type="EMBL" id="PDUD01000039">
    <property type="protein sequence ID" value="PHN02524.1"/>
    <property type="molecule type" value="Genomic_DNA"/>
</dbReference>
<gene>
    <name evidence="3" type="ORF">CRP01_31605</name>
</gene>
<protein>
    <recommendedName>
        <fullName evidence="2">Amidohydrolase-related domain-containing protein</fullName>
    </recommendedName>
</protein>
<evidence type="ECO:0000256" key="1">
    <source>
        <dbReference type="SAM" id="SignalP"/>
    </source>
</evidence>
<feature type="chain" id="PRO_5012971595" description="Amidohydrolase-related domain-containing protein" evidence="1">
    <location>
        <begin position="19"/>
        <end position="460"/>
    </location>
</feature>
<dbReference type="Gene3D" id="3.20.20.140">
    <property type="entry name" value="Metal-dependent hydrolases"/>
    <property type="match status" value="1"/>
</dbReference>
<sequence>MKPLIIALCALITLSACGQQKQVLYDLAIRNVDLFDSQQRTVLKAKTILINADTIAGMVDASDEIKAQRVIDGNGRLAVPGFIDTHVHLSHVLGDAYNDLDALGDIHRQIMRDTYLPYGTTTVVEMGQPPKWIRSSIEWEQQPDPDYPNIYISGGALISDLDRPTPFTHEEVVNPEEAREKVREYAEIGIKRVKLYSYLDEPEFSAVVREAQRQNMIISGHIDRGGVTIPEAMALGVKNFEHILSLATNVIHFRDQMGMLNRKYDLAGIETIDEWVAVMIFYFELIDEDPEFRARMNSLLDEMAKNQASLSTTIHQMGAVAGETYFFSSFGDDDQQVLSLPNYTDTHKRKLKQAFQVLMKTLRNAHDKGVRLRIGTDCRRGGEAILSEFLLLYEHGFSVEEILQIATFNGATAMGLDQYYGQIAVGKKADIVIFERSPFLDYQHFLSNKLVIKGGRELNQ</sequence>
<accession>A0A2D0N1Y3</accession>
<dbReference type="PROSITE" id="PS51257">
    <property type="entry name" value="PROKAR_LIPOPROTEIN"/>
    <property type="match status" value="1"/>
</dbReference>
<evidence type="ECO:0000259" key="2">
    <source>
        <dbReference type="Pfam" id="PF01979"/>
    </source>
</evidence>
<proteinExistence type="predicted"/>
<dbReference type="Proteomes" id="UP000223913">
    <property type="component" value="Unassembled WGS sequence"/>
</dbReference>
<organism evidence="3 4">
    <name type="scientific">Flavilitoribacter nigricans (strain ATCC 23147 / DSM 23189 / NBRC 102662 / NCIMB 1420 / SS-2)</name>
    <name type="common">Lewinella nigricans</name>
    <dbReference type="NCBI Taxonomy" id="1122177"/>
    <lineage>
        <taxon>Bacteria</taxon>
        <taxon>Pseudomonadati</taxon>
        <taxon>Bacteroidota</taxon>
        <taxon>Saprospiria</taxon>
        <taxon>Saprospirales</taxon>
        <taxon>Lewinellaceae</taxon>
        <taxon>Flavilitoribacter</taxon>
    </lineage>
</organism>
<dbReference type="OrthoDB" id="9797498at2"/>
<dbReference type="InterPro" id="IPR032466">
    <property type="entry name" value="Metal_Hydrolase"/>
</dbReference>
<dbReference type="InterPro" id="IPR011059">
    <property type="entry name" value="Metal-dep_hydrolase_composite"/>
</dbReference>